<organism evidence="1">
    <name type="scientific">Solanum chacoense</name>
    <name type="common">Chaco potato</name>
    <dbReference type="NCBI Taxonomy" id="4108"/>
    <lineage>
        <taxon>Eukaryota</taxon>
        <taxon>Viridiplantae</taxon>
        <taxon>Streptophyta</taxon>
        <taxon>Embryophyta</taxon>
        <taxon>Tracheophyta</taxon>
        <taxon>Spermatophyta</taxon>
        <taxon>Magnoliopsida</taxon>
        <taxon>eudicotyledons</taxon>
        <taxon>Gunneridae</taxon>
        <taxon>Pentapetalae</taxon>
        <taxon>asterids</taxon>
        <taxon>lamiids</taxon>
        <taxon>Solanales</taxon>
        <taxon>Solanaceae</taxon>
        <taxon>Solanoideae</taxon>
        <taxon>Solaneae</taxon>
        <taxon>Solanum</taxon>
    </lineage>
</organism>
<feature type="non-terminal residue" evidence="1">
    <location>
        <position position="1"/>
    </location>
</feature>
<protein>
    <submittedName>
        <fullName evidence="1">Putative ovule protein</fullName>
    </submittedName>
</protein>
<accession>A0A0V0GNF0</accession>
<reference evidence="1" key="1">
    <citation type="submission" date="2015-12" db="EMBL/GenBank/DDBJ databases">
        <title>Gene expression during late stages of embryo sac development: a critical building block for successful pollen-pistil interactions.</title>
        <authorList>
            <person name="Liu Y."/>
            <person name="Joly V."/>
            <person name="Sabar M."/>
            <person name="Matton D.P."/>
        </authorList>
    </citation>
    <scope>NUCLEOTIDE SEQUENCE</scope>
</reference>
<dbReference type="AlphaFoldDB" id="A0A0V0GNF0"/>
<proteinExistence type="predicted"/>
<dbReference type="EMBL" id="GEDG01035381">
    <property type="protein sequence ID" value="JAP09241.1"/>
    <property type="molecule type" value="Transcribed_RNA"/>
</dbReference>
<sequence length="81" mass="9844">PLYFNCFTTFTHYVRPISPWEVPHCHLRNRHHSSVSHSFNEVQRILIVKNLHQRCMLDFLGRKTNTQHKQLEKYRNPFLSI</sequence>
<name>A0A0V0GNF0_SOLCH</name>
<evidence type="ECO:0000313" key="1">
    <source>
        <dbReference type="EMBL" id="JAP09241.1"/>
    </source>
</evidence>